<sequence>MSDTSPESVTISPDTPVLVGVGQASERLDDAGYRALSAADLAAEAVRAALSDSTADPAALAAALDIVAAVRAFDDSSPYATAALGAPDNVPRAIARRVGADPSRAILGPTGGQSPQQLLNELCGEIAGGRCGAAVLVGAETISTVRHLAGLPPTERPDFTESDSGPLEDRGYSIQGMTPFYAVRHHLVEPAVSYAMLENARRGRRGESRAQYAQTMGELFSRFSAVAATNPHAAAPIERDAAELVRVDERNRLITDIYPRFLVARDQVNQAAAVLVTSTETADRLGIPQSQRVYLHGYADLAERELLVRPDLDRSPAAVAAVRHALDMADIGLDELTTLDLYSCFPIAVSNLCDGLGLDPADPRGLTVTGGLPFFGGPGNNYTTHAIVETVARLRDRPGAYGLVSANGGVLSKHSAGVYSTTPAPWRVRTTTSVQAELNDVPGIPVAHRPEGWGTIESFVLRYGSSGSARATVVGRLDDGRRFLATPLDSETTRVLTDTEQPVGRRVFVRSGDAGNHVTLSRESMDTGLAQRIPALRTEYGTVSVSTSGHILEVTIDRPANGNTLNGDTYRELGEILTAFAHDDDLWVAVLTGAGDEAFSLGADLHGIRSPLQLMLQPHNGFDASPLDATPAKPVIAAINGRADGDGLALALACHLSIADETATFAVPDTALGMPPGTGILVRLPHVVGRALAYDMILTGRRIDSTEALTAGLITRTAPQGKALDLAREMAADIVARSPVATRAALNFLARTETLPDAENTAPHTAVLADALVAHRDPVDGMTAYHEGREPHWRNA</sequence>
<dbReference type="Gene3D" id="2.40.50.840">
    <property type="match status" value="1"/>
</dbReference>
<organism evidence="3 4">
    <name type="scientific">Nocardia jiangxiensis</name>
    <dbReference type="NCBI Taxonomy" id="282685"/>
    <lineage>
        <taxon>Bacteria</taxon>
        <taxon>Bacillati</taxon>
        <taxon>Actinomycetota</taxon>
        <taxon>Actinomycetes</taxon>
        <taxon>Mycobacteriales</taxon>
        <taxon>Nocardiaceae</taxon>
        <taxon>Nocardia</taxon>
    </lineage>
</organism>
<keyword evidence="4" id="KW-1185">Reference proteome</keyword>
<comment type="similarity">
    <text evidence="1">Belongs to the enoyl-CoA hydratase/isomerase family.</text>
</comment>
<dbReference type="CDD" id="cd06558">
    <property type="entry name" value="crotonase-like"/>
    <property type="match status" value="1"/>
</dbReference>
<dbReference type="Gene3D" id="3.40.47.10">
    <property type="match status" value="1"/>
</dbReference>
<dbReference type="InterPro" id="IPR001753">
    <property type="entry name" value="Enoyl-CoA_hydra/iso"/>
</dbReference>
<dbReference type="InterPro" id="IPR040771">
    <property type="entry name" value="TLP1_add_C"/>
</dbReference>
<accession>A0ABW6S409</accession>
<comment type="caution">
    <text evidence="3">The sequence shown here is derived from an EMBL/GenBank/DDBJ whole genome shotgun (WGS) entry which is preliminary data.</text>
</comment>
<feature type="domain" description="Thiolase-like protein type 1 additional C-terminal" evidence="2">
    <location>
        <begin position="434"/>
        <end position="511"/>
    </location>
</feature>
<dbReference type="NCBIfam" id="NF006105">
    <property type="entry name" value="PRK08257.1-4"/>
    <property type="match status" value="1"/>
</dbReference>
<evidence type="ECO:0000313" key="4">
    <source>
        <dbReference type="Proteomes" id="UP001601992"/>
    </source>
</evidence>
<dbReference type="RefSeq" id="WP_040830458.1">
    <property type="nucleotide sequence ID" value="NZ_JBIAQY010000009.1"/>
</dbReference>
<protein>
    <submittedName>
        <fullName evidence="3">Acetyl-CoA acetyltransferase</fullName>
    </submittedName>
</protein>
<dbReference type="SUPFAM" id="SSF52096">
    <property type="entry name" value="ClpP/crotonase"/>
    <property type="match status" value="1"/>
</dbReference>
<evidence type="ECO:0000313" key="3">
    <source>
        <dbReference type="EMBL" id="MFF3571031.1"/>
    </source>
</evidence>
<dbReference type="EMBL" id="JBIAQY010000009">
    <property type="protein sequence ID" value="MFF3571031.1"/>
    <property type="molecule type" value="Genomic_DNA"/>
</dbReference>
<dbReference type="InterPro" id="IPR016039">
    <property type="entry name" value="Thiolase-like"/>
</dbReference>
<dbReference type="Gene3D" id="3.90.226.10">
    <property type="entry name" value="2-enoyl-CoA Hydratase, Chain A, domain 1"/>
    <property type="match status" value="1"/>
</dbReference>
<dbReference type="SUPFAM" id="SSF53901">
    <property type="entry name" value="Thiolase-like"/>
    <property type="match status" value="2"/>
</dbReference>
<dbReference type="PANTHER" id="PTHR43802:SF1">
    <property type="entry name" value="IP11341P-RELATED"/>
    <property type="match status" value="1"/>
</dbReference>
<evidence type="ECO:0000256" key="1">
    <source>
        <dbReference type="ARBA" id="ARBA00005254"/>
    </source>
</evidence>
<dbReference type="Pfam" id="PF00378">
    <property type="entry name" value="ECH_1"/>
    <property type="match status" value="1"/>
</dbReference>
<name>A0ABW6S409_9NOCA</name>
<dbReference type="PANTHER" id="PTHR43802">
    <property type="entry name" value="ENOYL-COA HYDRATASE"/>
    <property type="match status" value="1"/>
</dbReference>
<proteinExistence type="inferred from homology"/>
<dbReference type="InterPro" id="IPR029045">
    <property type="entry name" value="ClpP/crotonase-like_dom_sf"/>
</dbReference>
<reference evidence="3 4" key="1">
    <citation type="submission" date="2024-10" db="EMBL/GenBank/DDBJ databases">
        <title>The Natural Products Discovery Center: Release of the First 8490 Sequenced Strains for Exploring Actinobacteria Biosynthetic Diversity.</title>
        <authorList>
            <person name="Kalkreuter E."/>
            <person name="Kautsar S.A."/>
            <person name="Yang D."/>
            <person name="Bader C.D."/>
            <person name="Teijaro C.N."/>
            <person name="Fluegel L."/>
            <person name="Davis C.M."/>
            <person name="Simpson J.R."/>
            <person name="Lauterbach L."/>
            <person name="Steele A.D."/>
            <person name="Gui C."/>
            <person name="Meng S."/>
            <person name="Li G."/>
            <person name="Viehrig K."/>
            <person name="Ye F."/>
            <person name="Su P."/>
            <person name="Kiefer A.F."/>
            <person name="Nichols A."/>
            <person name="Cepeda A.J."/>
            <person name="Yan W."/>
            <person name="Fan B."/>
            <person name="Jiang Y."/>
            <person name="Adhikari A."/>
            <person name="Zheng C.-J."/>
            <person name="Schuster L."/>
            <person name="Cowan T.M."/>
            <person name="Smanski M.J."/>
            <person name="Chevrette M.G."/>
            <person name="De Carvalho L.P.S."/>
            <person name="Shen B."/>
        </authorList>
    </citation>
    <scope>NUCLEOTIDE SEQUENCE [LARGE SCALE GENOMIC DNA]</scope>
    <source>
        <strain evidence="3 4">NPDC002593</strain>
    </source>
</reference>
<dbReference type="Pfam" id="PF18313">
    <property type="entry name" value="TLP1_add_C"/>
    <property type="match status" value="1"/>
</dbReference>
<dbReference type="Proteomes" id="UP001601992">
    <property type="component" value="Unassembled WGS sequence"/>
</dbReference>
<evidence type="ECO:0000259" key="2">
    <source>
        <dbReference type="Pfam" id="PF18313"/>
    </source>
</evidence>
<gene>
    <name evidence="3" type="ORF">ACFYXQ_24940</name>
</gene>